<evidence type="ECO:0000313" key="2">
    <source>
        <dbReference type="Proteomes" id="UP001589855"/>
    </source>
</evidence>
<dbReference type="InterPro" id="IPR005019">
    <property type="entry name" value="Adenine_glyco"/>
</dbReference>
<dbReference type="Pfam" id="PF03352">
    <property type="entry name" value="Adenine_glyco"/>
    <property type="match status" value="1"/>
</dbReference>
<dbReference type="PANTHER" id="PTHR30037">
    <property type="entry name" value="DNA-3-METHYLADENINE GLYCOSYLASE 1"/>
    <property type="match status" value="1"/>
</dbReference>
<reference evidence="1 2" key="1">
    <citation type="submission" date="2024-09" db="EMBL/GenBank/DDBJ databases">
        <authorList>
            <person name="Sun Q."/>
            <person name="Mori K."/>
        </authorList>
    </citation>
    <scope>NUCLEOTIDE SEQUENCE [LARGE SCALE GENOMIC DNA]</scope>
    <source>
        <strain evidence="1 2">TBRC 4575</strain>
    </source>
</reference>
<dbReference type="Proteomes" id="UP001589855">
    <property type="component" value="Unassembled WGS sequence"/>
</dbReference>
<sequence>MQRCPWADSSANMQAYHDYEWGRPHHDQRELFELLCLETYQAGLSWQTVLNKRAAFEEDFQHFEVARVAAMTPADVDRLMTDERIIRNRLKLNATVHNARVIRDWAGAQSFTEWLWAFVDGQPVRQPWTSAQQMPATNDLAKRVTKAMKQRGFKFVGPTTVYSYLQAAGLINDHLISCAFAPENQS</sequence>
<proteinExistence type="predicted"/>
<dbReference type="RefSeq" id="WP_137645672.1">
    <property type="nucleotide sequence ID" value="NZ_BAABRM010000022.1"/>
</dbReference>
<protein>
    <submittedName>
        <fullName evidence="1">DNA-3-methyladenine glycosylase I</fullName>
    </submittedName>
</protein>
<dbReference type="SUPFAM" id="SSF48150">
    <property type="entry name" value="DNA-glycosylase"/>
    <property type="match status" value="1"/>
</dbReference>
<accession>A0ABV6K2Y5</accession>
<gene>
    <name evidence="1" type="ORF">ACFFGS_06745</name>
</gene>
<keyword evidence="2" id="KW-1185">Reference proteome</keyword>
<organism evidence="1 2">
    <name type="scientific">Lactiplantibacillus plajomi</name>
    <dbReference type="NCBI Taxonomy" id="1457217"/>
    <lineage>
        <taxon>Bacteria</taxon>
        <taxon>Bacillati</taxon>
        <taxon>Bacillota</taxon>
        <taxon>Bacilli</taxon>
        <taxon>Lactobacillales</taxon>
        <taxon>Lactobacillaceae</taxon>
        <taxon>Lactiplantibacillus</taxon>
    </lineage>
</organism>
<evidence type="ECO:0000313" key="1">
    <source>
        <dbReference type="EMBL" id="MFC0423818.1"/>
    </source>
</evidence>
<comment type="caution">
    <text evidence="1">The sequence shown here is derived from an EMBL/GenBank/DDBJ whole genome shotgun (WGS) entry which is preliminary data.</text>
</comment>
<dbReference type="PANTHER" id="PTHR30037:SF4">
    <property type="entry name" value="DNA-3-METHYLADENINE GLYCOSYLASE I"/>
    <property type="match status" value="1"/>
</dbReference>
<name>A0ABV6K2Y5_9LACO</name>
<dbReference type="EMBL" id="JBHLUK010000060">
    <property type="protein sequence ID" value="MFC0423818.1"/>
    <property type="molecule type" value="Genomic_DNA"/>
</dbReference>
<dbReference type="InterPro" id="IPR011257">
    <property type="entry name" value="DNA_glycosylase"/>
</dbReference>
<dbReference type="Gene3D" id="1.10.340.30">
    <property type="entry name" value="Hypothetical protein, domain 2"/>
    <property type="match status" value="1"/>
</dbReference>
<dbReference type="InterPro" id="IPR052891">
    <property type="entry name" value="DNA-3mA_glycosylase"/>
</dbReference>